<evidence type="ECO:0000313" key="3">
    <source>
        <dbReference type="Ensembl" id="ENSLCAP00010001141.1"/>
    </source>
</evidence>
<reference evidence="4" key="1">
    <citation type="submission" date="2015-09" db="EMBL/GenBank/DDBJ databases">
        <authorList>
            <person name="Sai Rama Sridatta P."/>
        </authorList>
    </citation>
    <scope>NUCLEOTIDE SEQUENCE [LARGE SCALE GENOMIC DNA]</scope>
</reference>
<evidence type="ECO:0000256" key="1">
    <source>
        <dbReference type="SAM" id="Phobius"/>
    </source>
</evidence>
<organism evidence="3 4">
    <name type="scientific">Lates calcarifer</name>
    <name type="common">Barramundi</name>
    <name type="synonym">Holocentrus calcarifer</name>
    <dbReference type="NCBI Taxonomy" id="8187"/>
    <lineage>
        <taxon>Eukaryota</taxon>
        <taxon>Metazoa</taxon>
        <taxon>Chordata</taxon>
        <taxon>Craniata</taxon>
        <taxon>Vertebrata</taxon>
        <taxon>Euteleostomi</taxon>
        <taxon>Actinopterygii</taxon>
        <taxon>Neopterygii</taxon>
        <taxon>Teleostei</taxon>
        <taxon>Neoteleostei</taxon>
        <taxon>Acanthomorphata</taxon>
        <taxon>Carangaria</taxon>
        <taxon>Carangaria incertae sedis</taxon>
        <taxon>Centropomidae</taxon>
        <taxon>Lates</taxon>
    </lineage>
</organism>
<keyword evidence="4" id="KW-1185">Reference proteome</keyword>
<keyword evidence="2" id="KW-0732">Signal</keyword>
<dbReference type="Ensembl" id="ENSLCAT00010001200.1">
    <property type="protein sequence ID" value="ENSLCAP00010001141.1"/>
    <property type="gene ID" value="ENSLCAG00010000708.1"/>
</dbReference>
<reference evidence="3" key="3">
    <citation type="submission" date="2025-09" db="UniProtKB">
        <authorList>
            <consortium name="Ensembl"/>
        </authorList>
    </citation>
    <scope>IDENTIFICATION</scope>
</reference>
<reference evidence="3" key="2">
    <citation type="submission" date="2025-08" db="UniProtKB">
        <authorList>
            <consortium name="Ensembl"/>
        </authorList>
    </citation>
    <scope>IDENTIFICATION</scope>
</reference>
<dbReference type="Proteomes" id="UP000314980">
    <property type="component" value="Unassembled WGS sequence"/>
</dbReference>
<name>A0A4W6BK60_LATCA</name>
<dbReference type="InParanoid" id="A0A4W6BK60"/>
<protein>
    <submittedName>
        <fullName evidence="3">Uncharacterized protein</fullName>
    </submittedName>
</protein>
<feature type="transmembrane region" description="Helical" evidence="1">
    <location>
        <begin position="131"/>
        <end position="156"/>
    </location>
</feature>
<keyword evidence="1" id="KW-1133">Transmembrane helix</keyword>
<evidence type="ECO:0000256" key="2">
    <source>
        <dbReference type="SAM" id="SignalP"/>
    </source>
</evidence>
<evidence type="ECO:0000313" key="4">
    <source>
        <dbReference type="Proteomes" id="UP000314980"/>
    </source>
</evidence>
<sequence length="165" mass="18600">MNCMVSWLFHHLLCLMESDNIRFQHWRDYLGLSGPSEILAQNAASEPSLPALKAPHTQSDDLCKTLVPVCINADGHSHLRADCVSGIPADSAWPDSFAHQHLADDFSHPQTQFVLKQQAWKCSHLCICSSVPLIGILMICIMCKQNMFYVCVYFFCRTCRLSKSL</sequence>
<accession>A0A4W6BK60</accession>
<keyword evidence="1" id="KW-0812">Transmembrane</keyword>
<dbReference type="AlphaFoldDB" id="A0A4W6BK60"/>
<feature type="signal peptide" evidence="2">
    <location>
        <begin position="1"/>
        <end position="18"/>
    </location>
</feature>
<feature type="chain" id="PRO_5021496512" evidence="2">
    <location>
        <begin position="19"/>
        <end position="165"/>
    </location>
</feature>
<keyword evidence="1" id="KW-0472">Membrane</keyword>
<dbReference type="STRING" id="8187.ENSLCAP00010001141"/>
<proteinExistence type="predicted"/>